<sequence>MPPSESSDSQGEEEPKFEKGDICCLRSNTSIIGIATIIHSEPSARRSSYDAESDLILHCTEVPGEVMEEFWETFVPPKGYVYVKFCALTSPASIIHEDDLELVGRSFEISQTVKRHPEDSMSGICISVKATCTLEPVAFQEYNRDLDKYGPVKFTEQPITNRPRDSSRAAPPLLHDVPMSELRNFQDFKAQDWVIYEDKLGCIQSVEYGIVLLMDDGSIATYDATRLKMQQRIDDEQIYFFPPDMNNPIESKDHTLFNYAISVGFPGHYLSVTNDHLYTERSLKLSSRNFPKGHVIGSIPQLFRVVWICSNVFSINEPPIEATTEEIIESCDFLEKAVKFDLGQLPSATIDRSTVHTDSKLKLGDMVVFREPDSAKKNQPQFRSIPTELVGGHDLNVFKITSINTQVTVRWQDLSVTTENGADLYICDIFEKYENDVENTWPGDLVVWLDSIYNFQDLDRQSMIPLSFHFGLPHDMYNKDRLVICKVGIVQQVNKRGKTAFVRWYRDPDLQLMQGGDLLNQLSVLGPLEAEANEVPMHELGRFPALDRPLGSFVLLAPEKIHESVITRAKASKCFRGAGFTSLTYISPIHLTELTVYLECIQRVLVRKPSFINSTDVNRCLLPSSHDNHHDSKPVRSCTDFVGQIVSSDLDGVVTVRILDLSGYRDITVPFDRILMWISITINEIDSDYTTVENWTWNDLHASRPSFPPILPNLDSSSSSEYPSQSGDEIQVDSENESTRRALDSQLDPEDSYQSEDQMEEDSEDGTVDSASDSLRDSDYSYQSDDEMEDESDNEIAHGASDSLIDTEGSDQSEYRMEYECEAEIVHGTGSHEPVAGALSIAGIGSQAGELHAPSTPQEVPAPPSFEVLDGLPPADHHFLPSPASKKGKIMKRISQEYAILETSLPSGIYVRTWESRMDLMRVLIIGPEGTPYALSPFIFDFHMNSKFPDGPPAAFFHSWTNEAGKVNPNLSEDGEICLSILGTWTAVHESEDWSAKNSTILQILVSILALVLVRTPYYNEAGYDALQYQGIGLMESAQYSERAFILSRSFMEHALKKSVAGLDDVLDWIYLPGDGVDRPHLIHKARELVESMIEHHCNTVNVTGLNTAPASDFIHRLTSGAVSILRGHLTALAKIESAAKPGSKKK</sequence>
<gene>
    <name evidence="5" type="ORF">ASPZODRAFT_135116</name>
</gene>
<dbReference type="PROSITE" id="PS50127">
    <property type="entry name" value="UBC_2"/>
    <property type="match status" value="1"/>
</dbReference>
<dbReference type="Pfam" id="PF00179">
    <property type="entry name" value="UQ_con"/>
    <property type="match status" value="1"/>
</dbReference>
<proteinExistence type="predicted"/>
<protein>
    <recommendedName>
        <fullName evidence="4">UBC core domain-containing protein</fullName>
    </recommendedName>
</protein>
<dbReference type="GO" id="GO:0061631">
    <property type="term" value="F:ubiquitin conjugating enzyme activity"/>
    <property type="evidence" value="ECO:0007669"/>
    <property type="project" value="TreeGrafter"/>
</dbReference>
<evidence type="ECO:0000256" key="3">
    <source>
        <dbReference type="SAM" id="MobiDB-lite"/>
    </source>
</evidence>
<evidence type="ECO:0000256" key="2">
    <source>
        <dbReference type="ARBA" id="ARBA00022786"/>
    </source>
</evidence>
<dbReference type="STRING" id="1073090.A0A1L9SAV2"/>
<feature type="region of interest" description="Disordered" evidence="3">
    <location>
        <begin position="708"/>
        <end position="813"/>
    </location>
</feature>
<dbReference type="GeneID" id="34610175"/>
<keyword evidence="1" id="KW-0808">Transferase</keyword>
<dbReference type="SUPFAM" id="SSF54495">
    <property type="entry name" value="UBC-like"/>
    <property type="match status" value="1"/>
</dbReference>
<dbReference type="Gene3D" id="3.10.110.10">
    <property type="entry name" value="Ubiquitin Conjugating Enzyme"/>
    <property type="match status" value="1"/>
</dbReference>
<keyword evidence="6" id="KW-1185">Reference proteome</keyword>
<reference evidence="6" key="1">
    <citation type="journal article" date="2017" name="Genome Biol.">
        <title>Comparative genomics reveals high biological diversity and specific adaptations in the industrially and medically important fungal genus Aspergillus.</title>
        <authorList>
            <person name="de Vries R.P."/>
            <person name="Riley R."/>
            <person name="Wiebenga A."/>
            <person name="Aguilar-Osorio G."/>
            <person name="Amillis S."/>
            <person name="Uchima C.A."/>
            <person name="Anderluh G."/>
            <person name="Asadollahi M."/>
            <person name="Askin M."/>
            <person name="Barry K."/>
            <person name="Battaglia E."/>
            <person name="Bayram O."/>
            <person name="Benocci T."/>
            <person name="Braus-Stromeyer S.A."/>
            <person name="Caldana C."/>
            <person name="Canovas D."/>
            <person name="Cerqueira G.C."/>
            <person name="Chen F."/>
            <person name="Chen W."/>
            <person name="Choi C."/>
            <person name="Clum A."/>
            <person name="Dos Santos R.A."/>
            <person name="Damasio A.R."/>
            <person name="Diallinas G."/>
            <person name="Emri T."/>
            <person name="Fekete E."/>
            <person name="Flipphi M."/>
            <person name="Freyberg S."/>
            <person name="Gallo A."/>
            <person name="Gournas C."/>
            <person name="Habgood R."/>
            <person name="Hainaut M."/>
            <person name="Harispe M.L."/>
            <person name="Henrissat B."/>
            <person name="Hilden K.S."/>
            <person name="Hope R."/>
            <person name="Hossain A."/>
            <person name="Karabika E."/>
            <person name="Karaffa L."/>
            <person name="Karanyi Z."/>
            <person name="Krasevec N."/>
            <person name="Kuo A."/>
            <person name="Kusch H."/>
            <person name="LaButti K."/>
            <person name="Lagendijk E.L."/>
            <person name="Lapidus A."/>
            <person name="Levasseur A."/>
            <person name="Lindquist E."/>
            <person name="Lipzen A."/>
            <person name="Logrieco A.F."/>
            <person name="MacCabe A."/>
            <person name="Maekelae M.R."/>
            <person name="Malavazi I."/>
            <person name="Melin P."/>
            <person name="Meyer V."/>
            <person name="Mielnichuk N."/>
            <person name="Miskei M."/>
            <person name="Molnar A.P."/>
            <person name="Mule G."/>
            <person name="Ngan C.Y."/>
            <person name="Orejas M."/>
            <person name="Orosz E."/>
            <person name="Ouedraogo J.P."/>
            <person name="Overkamp K.M."/>
            <person name="Park H.-S."/>
            <person name="Perrone G."/>
            <person name="Piumi F."/>
            <person name="Punt P.J."/>
            <person name="Ram A.F."/>
            <person name="Ramon A."/>
            <person name="Rauscher S."/>
            <person name="Record E."/>
            <person name="Riano-Pachon D.M."/>
            <person name="Robert V."/>
            <person name="Roehrig J."/>
            <person name="Ruller R."/>
            <person name="Salamov A."/>
            <person name="Salih N.S."/>
            <person name="Samson R.A."/>
            <person name="Sandor E."/>
            <person name="Sanguinetti M."/>
            <person name="Schuetze T."/>
            <person name="Sepcic K."/>
            <person name="Shelest E."/>
            <person name="Sherlock G."/>
            <person name="Sophianopoulou V."/>
            <person name="Squina F.M."/>
            <person name="Sun H."/>
            <person name="Susca A."/>
            <person name="Todd R.B."/>
            <person name="Tsang A."/>
            <person name="Unkles S.E."/>
            <person name="van de Wiele N."/>
            <person name="van Rossen-Uffink D."/>
            <person name="Oliveira J.V."/>
            <person name="Vesth T.C."/>
            <person name="Visser J."/>
            <person name="Yu J.-H."/>
            <person name="Zhou M."/>
            <person name="Andersen M.R."/>
            <person name="Archer D.B."/>
            <person name="Baker S.E."/>
            <person name="Benoit I."/>
            <person name="Brakhage A.A."/>
            <person name="Braus G.H."/>
            <person name="Fischer R."/>
            <person name="Frisvad J.C."/>
            <person name="Goldman G.H."/>
            <person name="Houbraken J."/>
            <person name="Oakley B."/>
            <person name="Pocsi I."/>
            <person name="Scazzocchio C."/>
            <person name="Seiboth B."/>
            <person name="vanKuyk P.A."/>
            <person name="Wortman J."/>
            <person name="Dyer P.S."/>
            <person name="Grigoriev I.V."/>
        </authorList>
    </citation>
    <scope>NUCLEOTIDE SEQUENCE [LARGE SCALE GENOMIC DNA]</scope>
    <source>
        <strain evidence="6">CBS 506.65</strain>
    </source>
</reference>
<keyword evidence="2" id="KW-0833">Ubl conjugation pathway</keyword>
<accession>A0A1L9SAV2</accession>
<evidence type="ECO:0000313" key="5">
    <source>
        <dbReference type="EMBL" id="OJJ44310.1"/>
    </source>
</evidence>
<organism evidence="5 6">
    <name type="scientific">Penicilliopsis zonata CBS 506.65</name>
    <dbReference type="NCBI Taxonomy" id="1073090"/>
    <lineage>
        <taxon>Eukaryota</taxon>
        <taxon>Fungi</taxon>
        <taxon>Dikarya</taxon>
        <taxon>Ascomycota</taxon>
        <taxon>Pezizomycotina</taxon>
        <taxon>Eurotiomycetes</taxon>
        <taxon>Eurotiomycetidae</taxon>
        <taxon>Eurotiales</taxon>
        <taxon>Aspergillaceae</taxon>
        <taxon>Penicilliopsis</taxon>
    </lineage>
</organism>
<dbReference type="RefSeq" id="XP_022578820.1">
    <property type="nucleotide sequence ID" value="XM_022723710.1"/>
</dbReference>
<dbReference type="InterPro" id="IPR000608">
    <property type="entry name" value="UBC"/>
</dbReference>
<dbReference type="AlphaFoldDB" id="A0A1L9SAV2"/>
<dbReference type="CDD" id="cd23837">
    <property type="entry name" value="UBCc_UBE2O"/>
    <property type="match status" value="1"/>
</dbReference>
<dbReference type="VEuPathDB" id="FungiDB:ASPZODRAFT_135116"/>
<feature type="compositionally biased region" description="Acidic residues" evidence="3">
    <location>
        <begin position="784"/>
        <end position="794"/>
    </location>
</feature>
<evidence type="ECO:0000256" key="1">
    <source>
        <dbReference type="ARBA" id="ARBA00022679"/>
    </source>
</evidence>
<evidence type="ECO:0000259" key="4">
    <source>
        <dbReference type="PROSITE" id="PS50127"/>
    </source>
</evidence>
<evidence type="ECO:0000313" key="6">
    <source>
        <dbReference type="Proteomes" id="UP000184188"/>
    </source>
</evidence>
<feature type="compositionally biased region" description="Acidic residues" evidence="3">
    <location>
        <begin position="747"/>
        <end position="767"/>
    </location>
</feature>
<dbReference type="SMART" id="SM00212">
    <property type="entry name" value="UBCc"/>
    <property type="match status" value="1"/>
</dbReference>
<dbReference type="EMBL" id="KV878348">
    <property type="protein sequence ID" value="OJJ44310.1"/>
    <property type="molecule type" value="Genomic_DNA"/>
</dbReference>
<dbReference type="OrthoDB" id="47801at2759"/>
<dbReference type="Proteomes" id="UP000184188">
    <property type="component" value="Unassembled WGS sequence"/>
</dbReference>
<feature type="compositionally biased region" description="Low complexity" evidence="3">
    <location>
        <begin position="716"/>
        <end position="726"/>
    </location>
</feature>
<dbReference type="InterPro" id="IPR016135">
    <property type="entry name" value="UBQ-conjugating_enzyme/RWD"/>
</dbReference>
<name>A0A1L9SAV2_9EURO</name>
<dbReference type="PANTHER" id="PTHR46116:SF15">
    <property type="entry name" value="(E3-INDEPENDENT) E2 UBIQUITIN-CONJUGATING ENZYME"/>
    <property type="match status" value="1"/>
</dbReference>
<dbReference type="PANTHER" id="PTHR46116">
    <property type="entry name" value="(E3-INDEPENDENT) E2 UBIQUITIN-CONJUGATING ENZYME"/>
    <property type="match status" value="1"/>
</dbReference>
<feature type="domain" description="UBC core" evidence="4">
    <location>
        <begin position="889"/>
        <end position="1053"/>
    </location>
</feature>